<protein>
    <recommendedName>
        <fullName evidence="1">DUF5641 domain-containing protein</fullName>
    </recommendedName>
</protein>
<evidence type="ECO:0000313" key="2">
    <source>
        <dbReference type="EMBL" id="CAI6347933.1"/>
    </source>
</evidence>
<dbReference type="Pfam" id="PF18701">
    <property type="entry name" value="DUF5641"/>
    <property type="match status" value="1"/>
</dbReference>
<organism evidence="2 3">
    <name type="scientific">Macrosiphum euphorbiae</name>
    <name type="common">potato aphid</name>
    <dbReference type="NCBI Taxonomy" id="13131"/>
    <lineage>
        <taxon>Eukaryota</taxon>
        <taxon>Metazoa</taxon>
        <taxon>Ecdysozoa</taxon>
        <taxon>Arthropoda</taxon>
        <taxon>Hexapoda</taxon>
        <taxon>Insecta</taxon>
        <taxon>Pterygota</taxon>
        <taxon>Neoptera</taxon>
        <taxon>Paraneoptera</taxon>
        <taxon>Hemiptera</taxon>
        <taxon>Sternorrhyncha</taxon>
        <taxon>Aphidomorpha</taxon>
        <taxon>Aphidoidea</taxon>
        <taxon>Aphididae</taxon>
        <taxon>Macrosiphini</taxon>
        <taxon>Macrosiphum</taxon>
    </lineage>
</organism>
<evidence type="ECO:0000259" key="1">
    <source>
        <dbReference type="Pfam" id="PF18701"/>
    </source>
</evidence>
<name>A0AAV0VU89_9HEMI</name>
<dbReference type="InterPro" id="IPR040676">
    <property type="entry name" value="DUF5641"/>
</dbReference>
<evidence type="ECO:0000313" key="3">
    <source>
        <dbReference type="Proteomes" id="UP001160148"/>
    </source>
</evidence>
<dbReference type="EMBL" id="CARXXK010000001">
    <property type="protein sequence ID" value="CAI6347933.1"/>
    <property type="molecule type" value="Genomic_DNA"/>
</dbReference>
<gene>
    <name evidence="2" type="ORF">MEUPH1_LOCUS4659</name>
</gene>
<dbReference type="AlphaFoldDB" id="A0AAV0VU89"/>
<dbReference type="Proteomes" id="UP001160148">
    <property type="component" value="Unassembled WGS sequence"/>
</dbReference>
<feature type="domain" description="DUF5641" evidence="1">
    <location>
        <begin position="41"/>
        <end position="134"/>
    </location>
</feature>
<accession>A0AAV0VU89</accession>
<keyword evidence="3" id="KW-1185">Reference proteome</keyword>
<reference evidence="2 3" key="1">
    <citation type="submission" date="2023-01" db="EMBL/GenBank/DDBJ databases">
        <authorList>
            <person name="Whitehead M."/>
        </authorList>
    </citation>
    <scope>NUCLEOTIDE SEQUENCE [LARGE SCALE GENOMIC DNA]</scope>
</reference>
<dbReference type="PANTHER" id="PTHR47331:SF1">
    <property type="entry name" value="GAG-LIKE PROTEIN"/>
    <property type="match status" value="1"/>
</dbReference>
<proteinExistence type="predicted"/>
<comment type="caution">
    <text evidence="2">The sequence shown here is derived from an EMBL/GenBank/DDBJ whole genome shotgun (WGS) entry which is preliminary data.</text>
</comment>
<sequence>MSSDPNDFQALKAGHFLTMAPLISVPAPNLPVELGRISKSKRWSLIQQIHQHFWIRWQKEYILSLQERSKETRFNRNLQVGDLVLVNEPSSPLTWPTARVVEVHPGADGIVRVAKVKLSREKIYTQPSVKLCSLPLSD</sequence>
<dbReference type="PANTHER" id="PTHR47331">
    <property type="entry name" value="PHD-TYPE DOMAIN-CONTAINING PROTEIN"/>
    <property type="match status" value="1"/>
</dbReference>